<dbReference type="AlphaFoldDB" id="J9G2G2"/>
<comment type="caution">
    <text evidence="1">The sequence shown here is derived from an EMBL/GenBank/DDBJ whole genome shotgun (WGS) entry which is preliminary data.</text>
</comment>
<organism evidence="1">
    <name type="scientific">gut metagenome</name>
    <dbReference type="NCBI Taxonomy" id="749906"/>
    <lineage>
        <taxon>unclassified sequences</taxon>
        <taxon>metagenomes</taxon>
        <taxon>organismal metagenomes</taxon>
    </lineage>
</organism>
<reference evidence="1" key="1">
    <citation type="journal article" date="2012" name="PLoS ONE">
        <title>Gene sets for utilization of primary and secondary nutrition supplies in the distal gut of endangered iberian lynx.</title>
        <authorList>
            <person name="Alcaide M."/>
            <person name="Messina E."/>
            <person name="Richter M."/>
            <person name="Bargiela R."/>
            <person name="Peplies J."/>
            <person name="Huws S.A."/>
            <person name="Newbold C.J."/>
            <person name="Golyshin P.N."/>
            <person name="Simon M.A."/>
            <person name="Lopez G."/>
            <person name="Yakimov M.M."/>
            <person name="Ferrer M."/>
        </authorList>
    </citation>
    <scope>NUCLEOTIDE SEQUENCE</scope>
</reference>
<proteinExistence type="predicted"/>
<dbReference type="EMBL" id="AMCI01002967">
    <property type="protein sequence ID" value="EJX01417.1"/>
    <property type="molecule type" value="Genomic_DNA"/>
</dbReference>
<accession>J9G2G2</accession>
<protein>
    <submittedName>
        <fullName evidence="1">Uncharacterized protein</fullName>
    </submittedName>
</protein>
<sequence length="83" mass="9842">MDHPDGRLFLVRYFLSNLYHKPVDLHHVNVFNFLILCQFPDHPAVSGSDHKNVLNPWMHSHRHMGDHLMINKFVFLCHHHIAV</sequence>
<gene>
    <name evidence="1" type="ORF">EVA_10478</name>
</gene>
<name>J9G2G2_9ZZZZ</name>
<evidence type="ECO:0000313" key="1">
    <source>
        <dbReference type="EMBL" id="EJX01417.1"/>
    </source>
</evidence>